<name>A0A381WRW7_9ZZZZ</name>
<proteinExistence type="predicted"/>
<organism evidence="1">
    <name type="scientific">marine metagenome</name>
    <dbReference type="NCBI Taxonomy" id="408172"/>
    <lineage>
        <taxon>unclassified sequences</taxon>
        <taxon>metagenomes</taxon>
        <taxon>ecological metagenomes</taxon>
    </lineage>
</organism>
<dbReference type="AlphaFoldDB" id="A0A381WRW7"/>
<sequence>MKYFFFFIIISTANISYSELLKPQADLLPEEVISIQLAALQNNNNPYKNAGIEQTWEFAHPLNRQYTGPLSNFIKMMYSDSYSIMINHKKHNINLVEQGVNISFFLVELVDKTDDKFKFQWIVEKVLMDGVLKNCWMTTSVSQPVLIAKSA</sequence>
<evidence type="ECO:0008006" key="2">
    <source>
        <dbReference type="Google" id="ProtNLM"/>
    </source>
</evidence>
<reference evidence="1" key="1">
    <citation type="submission" date="2018-05" db="EMBL/GenBank/DDBJ databases">
        <authorList>
            <person name="Lanie J.A."/>
            <person name="Ng W.-L."/>
            <person name="Kazmierczak K.M."/>
            <person name="Andrzejewski T.M."/>
            <person name="Davidsen T.M."/>
            <person name="Wayne K.J."/>
            <person name="Tettelin H."/>
            <person name="Glass J.I."/>
            <person name="Rusch D."/>
            <person name="Podicherti R."/>
            <person name="Tsui H.-C.T."/>
            <person name="Winkler M.E."/>
        </authorList>
    </citation>
    <scope>NUCLEOTIDE SEQUENCE</scope>
</reference>
<dbReference type="PANTHER" id="PTHR35716">
    <property type="entry name" value="OS05G0574700 PROTEIN-RELATED"/>
    <property type="match status" value="1"/>
</dbReference>
<dbReference type="EMBL" id="UINC01012685">
    <property type="protein sequence ID" value="SVA55256.1"/>
    <property type="molecule type" value="Genomic_DNA"/>
</dbReference>
<accession>A0A381WRW7</accession>
<evidence type="ECO:0000313" key="1">
    <source>
        <dbReference type="EMBL" id="SVA55256.1"/>
    </source>
</evidence>
<gene>
    <name evidence="1" type="ORF">METZ01_LOCUS108110</name>
</gene>
<dbReference type="PANTHER" id="PTHR35716:SF6">
    <property type="entry name" value="DUF4864 DOMAIN-CONTAINING PROTEIN"/>
    <property type="match status" value="1"/>
</dbReference>
<protein>
    <recommendedName>
        <fullName evidence="2">DUF4864 domain-containing protein</fullName>
    </recommendedName>
</protein>